<feature type="non-terminal residue" evidence="1">
    <location>
        <position position="237"/>
    </location>
</feature>
<organism evidence="1 2">
    <name type="scientific">Caldimonas thermodepolymerans</name>
    <dbReference type="NCBI Taxonomy" id="215580"/>
    <lineage>
        <taxon>Bacteria</taxon>
        <taxon>Pseudomonadati</taxon>
        <taxon>Pseudomonadota</taxon>
        <taxon>Betaproteobacteria</taxon>
        <taxon>Burkholderiales</taxon>
        <taxon>Sphaerotilaceae</taxon>
        <taxon>Caldimonas</taxon>
    </lineage>
</organism>
<evidence type="ECO:0000313" key="1">
    <source>
        <dbReference type="EMBL" id="TCP01900.1"/>
    </source>
</evidence>
<gene>
    <name evidence="1" type="ORF">EV676_1211</name>
</gene>
<protein>
    <recommendedName>
        <fullName evidence="3">Phage tail tape measure protein</fullName>
    </recommendedName>
</protein>
<evidence type="ECO:0000313" key="2">
    <source>
        <dbReference type="Proteomes" id="UP000294772"/>
    </source>
</evidence>
<dbReference type="AlphaFoldDB" id="A0AA46DA06"/>
<comment type="caution">
    <text evidence="1">The sequence shown here is derived from an EMBL/GenBank/DDBJ whole genome shotgun (WGS) entry which is preliminary data.</text>
</comment>
<dbReference type="Proteomes" id="UP000294772">
    <property type="component" value="Unassembled WGS sequence"/>
</dbReference>
<accession>A0AA46DA06</accession>
<proteinExistence type="predicted"/>
<evidence type="ECO:0008006" key="3">
    <source>
        <dbReference type="Google" id="ProtNLM"/>
    </source>
</evidence>
<sequence>MATERAQILIRAVDETRAAFGSIQRNLGGLLDAARRVNGVLANLGVALSAAGLAAMVKSALDSADALNKLSQRVGMTVEALSTLVPAAELSGVSAQTFETGLKKLATTMFEAATGSEESARRLKALGVEFKNQDGTLRATDAVLLDLADRFKAMPDGAQKSALAVQLFGKSGAELIPFLNQGREGIAALTGEMEALGVQIGGDTAAQAEVFNDSLAKLRLAATSLANRVIEAFLPAL</sequence>
<name>A0AA46DA06_9BURK</name>
<reference evidence="1 2" key="1">
    <citation type="submission" date="2019-03" db="EMBL/GenBank/DDBJ databases">
        <title>Genomic Encyclopedia of Type Strains, Phase IV (KMG-IV): sequencing the most valuable type-strain genomes for metagenomic binning, comparative biology and taxonomic classification.</title>
        <authorList>
            <person name="Goeker M."/>
        </authorList>
    </citation>
    <scope>NUCLEOTIDE SEQUENCE [LARGE SCALE GENOMIC DNA]</scope>
    <source>
        <strain evidence="1 2">DSM 15264</strain>
    </source>
</reference>
<dbReference type="EMBL" id="SLXF01000021">
    <property type="protein sequence ID" value="TCP01900.1"/>
    <property type="molecule type" value="Genomic_DNA"/>
</dbReference>